<dbReference type="Proteomes" id="UP001180845">
    <property type="component" value="Unassembled WGS sequence"/>
</dbReference>
<accession>A0AAE3ZGL3</accession>
<evidence type="ECO:0000313" key="2">
    <source>
        <dbReference type="Proteomes" id="UP001180845"/>
    </source>
</evidence>
<name>A0AAE3ZGL3_9ACTN</name>
<organism evidence="1 2">
    <name type="scientific">Haloactinomyces albus</name>
    <dbReference type="NCBI Taxonomy" id="1352928"/>
    <lineage>
        <taxon>Bacteria</taxon>
        <taxon>Bacillati</taxon>
        <taxon>Actinomycetota</taxon>
        <taxon>Actinomycetes</taxon>
        <taxon>Actinopolysporales</taxon>
        <taxon>Actinopolysporaceae</taxon>
        <taxon>Haloactinomyces</taxon>
    </lineage>
</organism>
<reference evidence="1" key="1">
    <citation type="submission" date="2023-07" db="EMBL/GenBank/DDBJ databases">
        <title>Sequencing the genomes of 1000 actinobacteria strains.</title>
        <authorList>
            <person name="Klenk H.-P."/>
        </authorList>
    </citation>
    <scope>NUCLEOTIDE SEQUENCE</scope>
    <source>
        <strain evidence="1">DSM 45977</strain>
    </source>
</reference>
<gene>
    <name evidence="1" type="ORF">JOF55_003707</name>
</gene>
<sequence length="32" mass="3656">MLNGQMDVRAKLDEWARRLAAVLLDDAAERVE</sequence>
<keyword evidence="2" id="KW-1185">Reference proteome</keyword>
<protein>
    <submittedName>
        <fullName evidence="1">Uncharacterized protein</fullName>
    </submittedName>
</protein>
<dbReference type="AlphaFoldDB" id="A0AAE3ZGL3"/>
<dbReference type="EMBL" id="JAVDXW010000001">
    <property type="protein sequence ID" value="MDR7303526.1"/>
    <property type="molecule type" value="Genomic_DNA"/>
</dbReference>
<evidence type="ECO:0000313" key="1">
    <source>
        <dbReference type="EMBL" id="MDR7303526.1"/>
    </source>
</evidence>
<comment type="caution">
    <text evidence="1">The sequence shown here is derived from an EMBL/GenBank/DDBJ whole genome shotgun (WGS) entry which is preliminary data.</text>
</comment>
<proteinExistence type="predicted"/>